<evidence type="ECO:0000313" key="2">
    <source>
        <dbReference type="EMBL" id="TNN58200.1"/>
    </source>
</evidence>
<evidence type="ECO:0000313" key="3">
    <source>
        <dbReference type="Proteomes" id="UP000314294"/>
    </source>
</evidence>
<dbReference type="AlphaFoldDB" id="A0A4Z2GY58"/>
<reference evidence="2 3" key="1">
    <citation type="submission" date="2019-03" db="EMBL/GenBank/DDBJ databases">
        <title>First draft genome of Liparis tanakae, snailfish: a comprehensive survey of snailfish specific genes.</title>
        <authorList>
            <person name="Kim W."/>
            <person name="Song I."/>
            <person name="Jeong J.-H."/>
            <person name="Kim D."/>
            <person name="Kim S."/>
            <person name="Ryu S."/>
            <person name="Song J.Y."/>
            <person name="Lee S.K."/>
        </authorList>
    </citation>
    <scope>NUCLEOTIDE SEQUENCE [LARGE SCALE GENOMIC DNA]</scope>
    <source>
        <tissue evidence="2">Muscle</tissue>
    </source>
</reference>
<protein>
    <submittedName>
        <fullName evidence="2">Uncharacterized protein</fullName>
    </submittedName>
</protein>
<dbReference type="Proteomes" id="UP000314294">
    <property type="component" value="Unassembled WGS sequence"/>
</dbReference>
<evidence type="ECO:0000256" key="1">
    <source>
        <dbReference type="SAM" id="MobiDB-lite"/>
    </source>
</evidence>
<dbReference type="EMBL" id="SRLO01000386">
    <property type="protein sequence ID" value="TNN58200.1"/>
    <property type="molecule type" value="Genomic_DNA"/>
</dbReference>
<accession>A0A4Z2GY58</accession>
<sequence>MGWVMVVVMLPREGRGRLWVRWEMVRKPIEVAEQVGGGVEEEEESVNGWGGAGQMEGAEMEEEQEGCAKRK</sequence>
<name>A0A4Z2GY58_9TELE</name>
<proteinExistence type="predicted"/>
<organism evidence="2 3">
    <name type="scientific">Liparis tanakae</name>
    <name type="common">Tanaka's snailfish</name>
    <dbReference type="NCBI Taxonomy" id="230148"/>
    <lineage>
        <taxon>Eukaryota</taxon>
        <taxon>Metazoa</taxon>
        <taxon>Chordata</taxon>
        <taxon>Craniata</taxon>
        <taxon>Vertebrata</taxon>
        <taxon>Euteleostomi</taxon>
        <taxon>Actinopterygii</taxon>
        <taxon>Neopterygii</taxon>
        <taxon>Teleostei</taxon>
        <taxon>Neoteleostei</taxon>
        <taxon>Acanthomorphata</taxon>
        <taxon>Eupercaria</taxon>
        <taxon>Perciformes</taxon>
        <taxon>Cottioidei</taxon>
        <taxon>Cottales</taxon>
        <taxon>Liparidae</taxon>
        <taxon>Liparis</taxon>
    </lineage>
</organism>
<comment type="caution">
    <text evidence="2">The sequence shown here is derived from an EMBL/GenBank/DDBJ whole genome shotgun (WGS) entry which is preliminary data.</text>
</comment>
<keyword evidence="3" id="KW-1185">Reference proteome</keyword>
<gene>
    <name evidence="2" type="ORF">EYF80_031560</name>
</gene>
<feature type="region of interest" description="Disordered" evidence="1">
    <location>
        <begin position="35"/>
        <end position="71"/>
    </location>
</feature>